<evidence type="ECO:0000256" key="2">
    <source>
        <dbReference type="ARBA" id="ARBA00010781"/>
    </source>
</evidence>
<comment type="similarity">
    <text evidence="2 9">Belongs to the phytosulfokine family.</text>
</comment>
<evidence type="ECO:0000313" key="11">
    <source>
        <dbReference type="RefSeq" id="XP_021852918.1"/>
    </source>
</evidence>
<evidence type="ECO:0000256" key="3">
    <source>
        <dbReference type="ARBA" id="ARBA00022473"/>
    </source>
</evidence>
<evidence type="ECO:0000256" key="4">
    <source>
        <dbReference type="ARBA" id="ARBA00022525"/>
    </source>
</evidence>
<reference evidence="10" key="1">
    <citation type="journal article" date="2021" name="Nat. Commun.">
        <title>Genomic analyses provide insights into spinach domestication and the genetic basis of agronomic traits.</title>
        <authorList>
            <person name="Cai X."/>
            <person name="Sun X."/>
            <person name="Xu C."/>
            <person name="Sun H."/>
            <person name="Wang X."/>
            <person name="Ge C."/>
            <person name="Zhang Z."/>
            <person name="Wang Q."/>
            <person name="Fei Z."/>
            <person name="Jiao C."/>
            <person name="Wang Q."/>
        </authorList>
    </citation>
    <scope>NUCLEOTIDE SEQUENCE [LARGE SCALE GENOMIC DNA]</scope>
    <source>
        <strain evidence="10">cv. Varoflay</strain>
    </source>
</reference>
<organism evidence="10 11">
    <name type="scientific">Spinacia oleracea</name>
    <name type="common">Spinach</name>
    <dbReference type="NCBI Taxonomy" id="3562"/>
    <lineage>
        <taxon>Eukaryota</taxon>
        <taxon>Viridiplantae</taxon>
        <taxon>Streptophyta</taxon>
        <taxon>Embryophyta</taxon>
        <taxon>Tracheophyta</taxon>
        <taxon>Spermatophyta</taxon>
        <taxon>Magnoliopsida</taxon>
        <taxon>eudicotyledons</taxon>
        <taxon>Gunneridae</taxon>
        <taxon>Pentapetalae</taxon>
        <taxon>Caryophyllales</taxon>
        <taxon>Chenopodiaceae</taxon>
        <taxon>Chenopodioideae</taxon>
        <taxon>Anserineae</taxon>
        <taxon>Spinacia</taxon>
    </lineage>
</organism>
<keyword evidence="3 9" id="KW-0217">Developmental protein</keyword>
<dbReference type="GeneID" id="110792424"/>
<dbReference type="Pfam" id="PF06404">
    <property type="entry name" value="PSK"/>
    <property type="match status" value="1"/>
</dbReference>
<dbReference type="GO" id="GO:0008083">
    <property type="term" value="F:growth factor activity"/>
    <property type="evidence" value="ECO:0007669"/>
    <property type="project" value="UniProtKB-UniRule"/>
</dbReference>
<accession>A0A9R0IQ27</accession>
<dbReference type="GO" id="GO:0005576">
    <property type="term" value="C:extracellular region"/>
    <property type="evidence" value="ECO:0007669"/>
    <property type="project" value="UniProtKB-SubCell"/>
</dbReference>
<dbReference type="OrthoDB" id="1858282at2759"/>
<sequence>MAKFSTLFIIALLVCSITLIHAARPTPESQPAATQMLNKADISDDCSPGEQEEDCLVRRELVAHTDYIYTQSQNP</sequence>
<feature type="signal peptide" evidence="9">
    <location>
        <begin position="1"/>
        <end position="22"/>
    </location>
</feature>
<keyword evidence="5 9" id="KW-0765">Sulfation</keyword>
<proteinExistence type="inferred from homology"/>
<dbReference type="GO" id="GO:0008283">
    <property type="term" value="P:cell population proliferation"/>
    <property type="evidence" value="ECO:0007669"/>
    <property type="project" value="UniProtKB-UniRule"/>
</dbReference>
<feature type="chain" id="PRO_5040536895" description="Phytosulfokine" evidence="9">
    <location>
        <begin position="23"/>
        <end position="75"/>
    </location>
</feature>
<keyword evidence="7 9" id="KW-0221">Differentiation</keyword>
<keyword evidence="8 9" id="KW-0339">Growth factor</keyword>
<dbReference type="PANTHER" id="PTHR33285:SF55">
    <property type="entry name" value="PHYTOSULFOKINES 3"/>
    <property type="match status" value="1"/>
</dbReference>
<keyword evidence="6 9" id="KW-0732">Signal</keyword>
<dbReference type="Proteomes" id="UP000813463">
    <property type="component" value="Chromosome 3"/>
</dbReference>
<dbReference type="GO" id="GO:0030154">
    <property type="term" value="P:cell differentiation"/>
    <property type="evidence" value="ECO:0007669"/>
    <property type="project" value="UniProtKB-UniRule"/>
</dbReference>
<evidence type="ECO:0000256" key="9">
    <source>
        <dbReference type="RuleBase" id="RU368031"/>
    </source>
</evidence>
<comment type="PTM">
    <text evidence="9">Sulfation is important for activity and for the binding to a putative membrane receptor.</text>
</comment>
<evidence type="ECO:0000256" key="1">
    <source>
        <dbReference type="ARBA" id="ARBA00004613"/>
    </source>
</evidence>
<name>A0A9R0IQ27_SPIOL</name>
<keyword evidence="4 9" id="KW-0964">Secreted</keyword>
<reference evidence="11" key="2">
    <citation type="submission" date="2025-08" db="UniProtKB">
        <authorList>
            <consortium name="RefSeq"/>
        </authorList>
    </citation>
    <scope>IDENTIFICATION</scope>
    <source>
        <tissue evidence="11">Leaf</tissue>
    </source>
</reference>
<protein>
    <recommendedName>
        <fullName evidence="9">Phytosulfokine</fullName>
    </recommendedName>
    <component>
        <recommendedName>
            <fullName evidence="9">Phytosulfokine-alpha</fullName>
            <shortName evidence="9">PSK-alpha</shortName>
            <shortName evidence="9">Phytosulfokine-a</shortName>
        </recommendedName>
    </component>
    <component>
        <recommendedName>
            <fullName evidence="9">Phytosulfokine-beta</fullName>
            <shortName evidence="9">PSK-beta</shortName>
            <shortName evidence="9">Phytosulfokine-b</shortName>
        </recommendedName>
    </component>
</protein>
<gene>
    <name evidence="11" type="primary">LOC110792424</name>
</gene>
<comment type="subcellular location">
    <subcellularLocation>
        <location evidence="1 9">Secreted</location>
    </subcellularLocation>
</comment>
<comment type="function">
    <text evidence="9">Promotes plant cell differentiation, organogenesis and somatic embryogenesis as well as cell proliferation.</text>
</comment>
<dbReference type="PANTHER" id="PTHR33285">
    <property type="entry name" value="PHYTOSULFOKINES 3"/>
    <property type="match status" value="1"/>
</dbReference>
<dbReference type="InterPro" id="IPR009438">
    <property type="entry name" value="Phytosulfokine"/>
</dbReference>
<evidence type="ECO:0000256" key="5">
    <source>
        <dbReference type="ARBA" id="ARBA00022641"/>
    </source>
</evidence>
<evidence type="ECO:0000256" key="8">
    <source>
        <dbReference type="ARBA" id="ARBA00023030"/>
    </source>
</evidence>
<comment type="PTM">
    <text evidence="9">PSK-alpha is produced by endopeptidase digestion. PSK-beta is produced from PSK-alpha by exopeptidase digestion.</text>
</comment>
<dbReference type="KEGG" id="soe:110792424"/>
<dbReference type="RefSeq" id="XP_021852918.1">
    <property type="nucleotide sequence ID" value="XM_021997226.2"/>
</dbReference>
<evidence type="ECO:0000256" key="6">
    <source>
        <dbReference type="ARBA" id="ARBA00022729"/>
    </source>
</evidence>
<dbReference type="AlphaFoldDB" id="A0A9R0IQ27"/>
<keyword evidence="10" id="KW-1185">Reference proteome</keyword>
<evidence type="ECO:0000313" key="10">
    <source>
        <dbReference type="Proteomes" id="UP000813463"/>
    </source>
</evidence>
<evidence type="ECO:0000256" key="7">
    <source>
        <dbReference type="ARBA" id="ARBA00022782"/>
    </source>
</evidence>